<dbReference type="AlphaFoldDB" id="Q7SF23"/>
<feature type="region of interest" description="Disordered" evidence="1">
    <location>
        <begin position="223"/>
        <end position="250"/>
    </location>
</feature>
<dbReference type="HOGENOM" id="CLU_1111659_0_0_1"/>
<keyword evidence="3" id="KW-1185">Reference proteome</keyword>
<accession>Q7SF23</accession>
<proteinExistence type="predicted"/>
<dbReference type="RefSeq" id="XP_964616.1">
    <property type="nucleotide sequence ID" value="XM_959523.1"/>
</dbReference>
<evidence type="ECO:0000313" key="2">
    <source>
        <dbReference type="EMBL" id="EAA35380.1"/>
    </source>
</evidence>
<feature type="compositionally biased region" description="Acidic residues" evidence="1">
    <location>
        <begin position="111"/>
        <end position="121"/>
    </location>
</feature>
<protein>
    <submittedName>
        <fullName evidence="2">Uncharacterized protein</fullName>
    </submittedName>
</protein>
<name>Q7SF23_NEUCR</name>
<feature type="compositionally biased region" description="Basic and acidic residues" evidence="1">
    <location>
        <begin position="225"/>
        <end position="240"/>
    </location>
</feature>
<dbReference type="OMA" id="YECERSQ"/>
<dbReference type="Proteomes" id="UP000001805">
    <property type="component" value="Chromosome 1, Linkage Group I"/>
</dbReference>
<sequence length="250" mass="29206">MSDNLRTDLQELYKEISNRFLLFDSFFELKPSDSTDMGNHKWKYEWKECERLSERFQDWATTYSPWMAGERLYDATENLCIGIKHPTWSSNSQWTVADLPSISWKDKFPDESGENDSDSSSDDGKQRWPTRAIPPEERTEGDIKKQYVRLLLKIAHQVYECERSQFKLEDMPGLEAAHINDQEEKDPEREVYKPLCEEEDDSTIINSLFDSIRQTHVAAAPMPDWSKRLTELVPDEKPMSTDEPSQDPQG</sequence>
<dbReference type="GeneID" id="3880786"/>
<reference evidence="2 3" key="1">
    <citation type="journal article" date="2003" name="Nature">
        <title>The genome sequence of the filamentous fungus Neurospora crassa.</title>
        <authorList>
            <person name="Galagan J.E."/>
            <person name="Calvo S.E."/>
            <person name="Borkovich K.A."/>
            <person name="Selker E.U."/>
            <person name="Read N.D."/>
            <person name="Jaffe D."/>
            <person name="FitzHugh W."/>
            <person name="Ma L.J."/>
            <person name="Smirnov S."/>
            <person name="Purcell S."/>
            <person name="Rehman B."/>
            <person name="Elkins T."/>
            <person name="Engels R."/>
            <person name="Wang S."/>
            <person name="Nielsen C.B."/>
            <person name="Butler J."/>
            <person name="Endrizzi M."/>
            <person name="Qui D."/>
            <person name="Ianakiev P."/>
            <person name="Bell-Pedersen D."/>
            <person name="Nelson M.A."/>
            <person name="Werner-Washburne M."/>
            <person name="Selitrennikoff C.P."/>
            <person name="Kinsey J.A."/>
            <person name="Braun E.L."/>
            <person name="Zelter A."/>
            <person name="Schulte U."/>
            <person name="Kothe G.O."/>
            <person name="Jedd G."/>
            <person name="Mewes W."/>
            <person name="Staben C."/>
            <person name="Marcotte E."/>
            <person name="Greenberg D."/>
            <person name="Roy A."/>
            <person name="Foley K."/>
            <person name="Naylor J."/>
            <person name="Stange-Thomann N."/>
            <person name="Barrett R."/>
            <person name="Gnerre S."/>
            <person name="Kamal M."/>
            <person name="Kamvysselis M."/>
            <person name="Mauceli E."/>
            <person name="Bielke C."/>
            <person name="Rudd S."/>
            <person name="Frishman D."/>
            <person name="Krystofova S."/>
            <person name="Rasmussen C."/>
            <person name="Metzenberg R.L."/>
            <person name="Perkins D.D."/>
            <person name="Kroken S."/>
            <person name="Cogoni C."/>
            <person name="Macino G."/>
            <person name="Catcheside D."/>
            <person name="Li W."/>
            <person name="Pratt R.J."/>
            <person name="Osmani S.A."/>
            <person name="DeSouza C.P."/>
            <person name="Glass L."/>
            <person name="Orbach M.J."/>
            <person name="Berglund J.A."/>
            <person name="Voelker R."/>
            <person name="Yarden O."/>
            <person name="Plamann M."/>
            <person name="Seiler S."/>
            <person name="Dunlap J."/>
            <person name="Radford A."/>
            <person name="Aramayo R."/>
            <person name="Natvig D.O."/>
            <person name="Alex L.A."/>
            <person name="Mannhaupt G."/>
            <person name="Ebbole D.J."/>
            <person name="Freitag M."/>
            <person name="Paulsen I."/>
            <person name="Sachs M.S."/>
            <person name="Lander E.S."/>
            <person name="Nusbaum C."/>
            <person name="Birren B."/>
        </authorList>
    </citation>
    <scope>NUCLEOTIDE SEQUENCE [LARGE SCALE GENOMIC DNA]</scope>
    <source>
        <strain evidence="3">ATCC 24698 / 74-OR23-1A / CBS 708.71 / DSM 1257 / FGSC 987</strain>
    </source>
</reference>
<dbReference type="InParanoid" id="Q7SF23"/>
<feature type="region of interest" description="Disordered" evidence="1">
    <location>
        <begin position="105"/>
        <end position="139"/>
    </location>
</feature>
<dbReference type="VEuPathDB" id="FungiDB:NCU07429"/>
<evidence type="ECO:0000256" key="1">
    <source>
        <dbReference type="SAM" id="MobiDB-lite"/>
    </source>
</evidence>
<dbReference type="OrthoDB" id="10435478at2759"/>
<organism evidence="2 3">
    <name type="scientific">Neurospora crassa (strain ATCC 24698 / 74-OR23-1A / CBS 708.71 / DSM 1257 / FGSC 987)</name>
    <dbReference type="NCBI Taxonomy" id="367110"/>
    <lineage>
        <taxon>Eukaryota</taxon>
        <taxon>Fungi</taxon>
        <taxon>Dikarya</taxon>
        <taxon>Ascomycota</taxon>
        <taxon>Pezizomycotina</taxon>
        <taxon>Sordariomycetes</taxon>
        <taxon>Sordariomycetidae</taxon>
        <taxon>Sordariales</taxon>
        <taxon>Sordariaceae</taxon>
        <taxon>Neurospora</taxon>
    </lineage>
</organism>
<gene>
    <name evidence="2" type="ORF">NCU07429</name>
</gene>
<dbReference type="EMBL" id="CM002236">
    <property type="protein sequence ID" value="EAA35380.1"/>
    <property type="molecule type" value="Genomic_DNA"/>
</dbReference>
<dbReference type="KEGG" id="ncr:NCU07429"/>
<evidence type="ECO:0000313" key="3">
    <source>
        <dbReference type="Proteomes" id="UP000001805"/>
    </source>
</evidence>
<dbReference type="PaxDb" id="5141-EFNCRP00000007433"/>